<dbReference type="EMBL" id="BARU01034288">
    <property type="protein sequence ID" value="GAH62628.1"/>
    <property type="molecule type" value="Genomic_DNA"/>
</dbReference>
<sequence length="121" mass="14426">MIARDKLVAEQHNLLYQRRNTEIIFELENGDKLSLDFLDEREREESVMKSFKLFINYFSSTRRVPLKELMNMVESAILIRTLSQLNGNLKNAAKSLGLKYTTLHEKIKKYNIRFQKKPIRY</sequence>
<evidence type="ECO:0000313" key="2">
    <source>
        <dbReference type="EMBL" id="GAH62628.1"/>
    </source>
</evidence>
<accession>X1IYL3</accession>
<feature type="domain" description="DNA binding HTH" evidence="1">
    <location>
        <begin position="72"/>
        <end position="110"/>
    </location>
</feature>
<organism evidence="2">
    <name type="scientific">marine sediment metagenome</name>
    <dbReference type="NCBI Taxonomy" id="412755"/>
    <lineage>
        <taxon>unclassified sequences</taxon>
        <taxon>metagenomes</taxon>
        <taxon>ecological metagenomes</taxon>
    </lineage>
</organism>
<gene>
    <name evidence="2" type="ORF">S03H2_53840</name>
</gene>
<dbReference type="SUPFAM" id="SSF46689">
    <property type="entry name" value="Homeodomain-like"/>
    <property type="match status" value="1"/>
</dbReference>
<reference evidence="2" key="1">
    <citation type="journal article" date="2014" name="Front. Microbiol.">
        <title>High frequency of phylogenetically diverse reductive dehalogenase-homologous genes in deep subseafloor sedimentary metagenomes.</title>
        <authorList>
            <person name="Kawai M."/>
            <person name="Futagami T."/>
            <person name="Toyoda A."/>
            <person name="Takaki Y."/>
            <person name="Nishi S."/>
            <person name="Hori S."/>
            <person name="Arai W."/>
            <person name="Tsubouchi T."/>
            <person name="Morono Y."/>
            <person name="Uchiyama I."/>
            <person name="Ito T."/>
            <person name="Fujiyama A."/>
            <person name="Inagaki F."/>
            <person name="Takami H."/>
        </authorList>
    </citation>
    <scope>NUCLEOTIDE SEQUENCE</scope>
    <source>
        <strain evidence="2">Expedition CK06-06</strain>
    </source>
</reference>
<dbReference type="InterPro" id="IPR002197">
    <property type="entry name" value="HTH_Fis"/>
</dbReference>
<proteinExistence type="predicted"/>
<dbReference type="Pfam" id="PF02954">
    <property type="entry name" value="HTH_8"/>
    <property type="match status" value="1"/>
</dbReference>
<dbReference type="Gene3D" id="1.10.10.60">
    <property type="entry name" value="Homeodomain-like"/>
    <property type="match status" value="1"/>
</dbReference>
<dbReference type="GO" id="GO:0043565">
    <property type="term" value="F:sequence-specific DNA binding"/>
    <property type="evidence" value="ECO:0007669"/>
    <property type="project" value="InterPro"/>
</dbReference>
<name>X1IYL3_9ZZZZ</name>
<comment type="caution">
    <text evidence="2">The sequence shown here is derived from an EMBL/GenBank/DDBJ whole genome shotgun (WGS) entry which is preliminary data.</text>
</comment>
<dbReference type="InterPro" id="IPR009057">
    <property type="entry name" value="Homeodomain-like_sf"/>
</dbReference>
<evidence type="ECO:0000259" key="1">
    <source>
        <dbReference type="Pfam" id="PF02954"/>
    </source>
</evidence>
<dbReference type="PRINTS" id="PR01590">
    <property type="entry name" value="HTHFIS"/>
</dbReference>
<dbReference type="AlphaFoldDB" id="X1IYL3"/>
<protein>
    <recommendedName>
        <fullName evidence="1">DNA binding HTH domain-containing protein</fullName>
    </recommendedName>
</protein>